<evidence type="ECO:0000313" key="2">
    <source>
        <dbReference type="EMBL" id="KAK1478453.1"/>
    </source>
</evidence>
<reference evidence="2" key="1">
    <citation type="submission" date="2016-11" db="EMBL/GenBank/DDBJ databases">
        <title>The genome sequence of Colletotrichum cuscutae.</title>
        <authorList>
            <person name="Baroncelli R."/>
        </authorList>
    </citation>
    <scope>NUCLEOTIDE SEQUENCE</scope>
    <source>
        <strain evidence="2">IMI 304802</strain>
    </source>
</reference>
<dbReference type="AlphaFoldDB" id="A0AAI9VF18"/>
<dbReference type="EMBL" id="MPDP01000124">
    <property type="protein sequence ID" value="KAK1478453.1"/>
    <property type="molecule type" value="Genomic_DNA"/>
</dbReference>
<dbReference type="Proteomes" id="UP001239213">
    <property type="component" value="Unassembled WGS sequence"/>
</dbReference>
<organism evidence="2 3">
    <name type="scientific">Colletotrichum cuscutae</name>
    <dbReference type="NCBI Taxonomy" id="1209917"/>
    <lineage>
        <taxon>Eukaryota</taxon>
        <taxon>Fungi</taxon>
        <taxon>Dikarya</taxon>
        <taxon>Ascomycota</taxon>
        <taxon>Pezizomycotina</taxon>
        <taxon>Sordariomycetes</taxon>
        <taxon>Hypocreomycetidae</taxon>
        <taxon>Glomerellales</taxon>
        <taxon>Glomerellaceae</taxon>
        <taxon>Colletotrichum</taxon>
        <taxon>Colletotrichum acutatum species complex</taxon>
    </lineage>
</organism>
<sequence>MNDKGPFPWPDPHSQMSFSGSESERTMAASRAPSEMGASSTMPMDIDTQQSQIPRRTISCRHFYFPTPQEEHEAEHHKRPEDTAKEVATYIIENIAPEKRTDAVKTVARALALRRLKEQAQLQSQREKKKQAEEDDQMTISKSAYRLHMARIKAAQQLSASWMKDTEDSVEAESIQARIIDMALEKMHDTAYRGGMIMEYLGYERAGE</sequence>
<gene>
    <name evidence="2" type="ORF">CCUS01_04798</name>
</gene>
<keyword evidence="3" id="KW-1185">Reference proteome</keyword>
<name>A0AAI9VF18_9PEZI</name>
<evidence type="ECO:0000313" key="3">
    <source>
        <dbReference type="Proteomes" id="UP001239213"/>
    </source>
</evidence>
<proteinExistence type="predicted"/>
<protein>
    <submittedName>
        <fullName evidence="2">Uncharacterized protein</fullName>
    </submittedName>
</protein>
<comment type="caution">
    <text evidence="2">The sequence shown here is derived from an EMBL/GenBank/DDBJ whole genome shotgun (WGS) entry which is preliminary data.</text>
</comment>
<feature type="region of interest" description="Disordered" evidence="1">
    <location>
        <begin position="1"/>
        <end position="42"/>
    </location>
</feature>
<evidence type="ECO:0000256" key="1">
    <source>
        <dbReference type="SAM" id="MobiDB-lite"/>
    </source>
</evidence>
<accession>A0AAI9VF18</accession>